<dbReference type="AlphaFoldDB" id="A0A6C0AXW5"/>
<evidence type="ECO:0000313" key="2">
    <source>
        <dbReference type="EMBL" id="QHS84612.1"/>
    </source>
</evidence>
<name>A0A6C0AXW5_9ZZZZ</name>
<organism evidence="2">
    <name type="scientific">viral metagenome</name>
    <dbReference type="NCBI Taxonomy" id="1070528"/>
    <lineage>
        <taxon>unclassified sequences</taxon>
        <taxon>metagenomes</taxon>
        <taxon>organismal metagenomes</taxon>
    </lineage>
</organism>
<feature type="compositionally biased region" description="Basic residues" evidence="1">
    <location>
        <begin position="51"/>
        <end position="105"/>
    </location>
</feature>
<protein>
    <submittedName>
        <fullName evidence="2">Uncharacterized protein</fullName>
    </submittedName>
</protein>
<dbReference type="EMBL" id="MN738810">
    <property type="protein sequence ID" value="QHS84612.1"/>
    <property type="molecule type" value="Genomic_DNA"/>
</dbReference>
<feature type="compositionally biased region" description="Polar residues" evidence="1">
    <location>
        <begin position="120"/>
        <end position="131"/>
    </location>
</feature>
<reference evidence="2" key="1">
    <citation type="journal article" date="2020" name="Nature">
        <title>Giant virus diversity and host interactions through global metagenomics.</title>
        <authorList>
            <person name="Schulz F."/>
            <person name="Roux S."/>
            <person name="Paez-Espino D."/>
            <person name="Jungbluth S."/>
            <person name="Walsh D.A."/>
            <person name="Denef V.J."/>
            <person name="McMahon K.D."/>
            <person name="Konstantinidis K.T."/>
            <person name="Eloe-Fadrosh E.A."/>
            <person name="Kyrpides N.C."/>
            <person name="Woyke T."/>
        </authorList>
    </citation>
    <scope>NUCLEOTIDE SEQUENCE</scope>
    <source>
        <strain evidence="2">GVMAG-S-ERX556022-25</strain>
    </source>
</reference>
<evidence type="ECO:0000256" key="1">
    <source>
        <dbReference type="SAM" id="MobiDB-lite"/>
    </source>
</evidence>
<feature type="region of interest" description="Disordered" evidence="1">
    <location>
        <begin position="42"/>
        <end position="131"/>
    </location>
</feature>
<sequence length="131" mass="14372">MKTWREVVKKHVEAAKKSGKPAILTNILPEAKKEWDQIKKNLGLPLSKSSKSSKSKKVGKSKKSHKVNKLHKSKKSKKSTKSKKLRKSKKSKKSKKGKKGKRGKKGGACNVCEGGGESPAVSQTQVPQDNI</sequence>
<accession>A0A6C0AXW5</accession>
<proteinExistence type="predicted"/>